<dbReference type="SUPFAM" id="SSF46785">
    <property type="entry name" value="Winged helix' DNA-binding domain"/>
    <property type="match status" value="1"/>
</dbReference>
<dbReference type="GO" id="GO:0000987">
    <property type="term" value="F:cis-regulatory region sequence-specific DNA binding"/>
    <property type="evidence" value="ECO:0007669"/>
    <property type="project" value="TreeGrafter"/>
</dbReference>
<gene>
    <name evidence="11 12 13" type="primary">LOC105366120</name>
</gene>
<dbReference type="GO" id="GO:0032968">
    <property type="term" value="P:positive regulation of transcription elongation by RNA polymerase II"/>
    <property type="evidence" value="ECO:0007669"/>
    <property type="project" value="TreeGrafter"/>
</dbReference>
<evidence type="ECO:0000256" key="2">
    <source>
        <dbReference type="ARBA" id="ARBA00009171"/>
    </source>
</evidence>
<dbReference type="Pfam" id="PF10390">
    <property type="entry name" value="ELL"/>
    <property type="match status" value="1"/>
</dbReference>
<dbReference type="PANTHER" id="PTHR23288:SF17">
    <property type="entry name" value="RNA POLYMERASE II ELONGATION FACTOR ELL"/>
    <property type="match status" value="1"/>
</dbReference>
<protein>
    <submittedName>
        <fullName evidence="11 12">RNA polymerase II elongation factor ELL isoform X1</fullName>
    </submittedName>
</protein>
<organism evidence="10 11">
    <name type="scientific">Ceratosolen solmsi marchali</name>
    <dbReference type="NCBI Taxonomy" id="326594"/>
    <lineage>
        <taxon>Eukaryota</taxon>
        <taxon>Metazoa</taxon>
        <taxon>Ecdysozoa</taxon>
        <taxon>Arthropoda</taxon>
        <taxon>Hexapoda</taxon>
        <taxon>Insecta</taxon>
        <taxon>Pterygota</taxon>
        <taxon>Neoptera</taxon>
        <taxon>Endopterygota</taxon>
        <taxon>Hymenoptera</taxon>
        <taxon>Apocrita</taxon>
        <taxon>Proctotrupomorpha</taxon>
        <taxon>Chalcidoidea</taxon>
        <taxon>Agaonidae</taxon>
        <taxon>Agaoninae</taxon>
        <taxon>Ceratosolen</taxon>
    </lineage>
</organism>
<evidence type="ECO:0000256" key="7">
    <source>
        <dbReference type="SAM" id="Coils"/>
    </source>
</evidence>
<proteinExistence type="inferred from homology"/>
<dbReference type="Gene3D" id="6.10.140.340">
    <property type="match status" value="1"/>
</dbReference>
<accession>A0AAJ6YRA2</accession>
<evidence type="ECO:0000313" key="13">
    <source>
        <dbReference type="RefSeq" id="XP_011502750.1"/>
    </source>
</evidence>
<dbReference type="RefSeq" id="XP_011502749.1">
    <property type="nucleotide sequence ID" value="XM_011504447.1"/>
</dbReference>
<dbReference type="CTD" id="40171"/>
<dbReference type="GO" id="GO:0006368">
    <property type="term" value="P:transcription elongation by RNA polymerase II"/>
    <property type="evidence" value="ECO:0007669"/>
    <property type="project" value="InterPro"/>
</dbReference>
<name>A0AAJ6YRA2_9HYME</name>
<feature type="domain" description="OCEL" evidence="9">
    <location>
        <begin position="600"/>
        <end position="705"/>
    </location>
</feature>
<dbReference type="RefSeq" id="XP_011502750.1">
    <property type="nucleotide sequence ID" value="XM_011504448.1"/>
</dbReference>
<dbReference type="PANTHER" id="PTHR23288">
    <property type="entry name" value="OCCLUDIN AND RNA POLYMERASE II ELONGATION FACTOR ELL"/>
    <property type="match status" value="1"/>
</dbReference>
<feature type="coiled-coil region" evidence="7">
    <location>
        <begin position="629"/>
        <end position="656"/>
    </location>
</feature>
<dbReference type="InterPro" id="IPR019464">
    <property type="entry name" value="ELL_N"/>
</dbReference>
<keyword evidence="11 12" id="KW-0251">Elongation factor</keyword>
<evidence type="ECO:0000256" key="8">
    <source>
        <dbReference type="SAM" id="MobiDB-lite"/>
    </source>
</evidence>
<evidence type="ECO:0000313" key="11">
    <source>
        <dbReference type="RefSeq" id="XP_011502748.1"/>
    </source>
</evidence>
<dbReference type="PROSITE" id="PS51980">
    <property type="entry name" value="OCEL"/>
    <property type="match status" value="1"/>
</dbReference>
<keyword evidence="4" id="KW-0804">Transcription</keyword>
<reference evidence="11 12" key="1">
    <citation type="submission" date="2025-04" db="UniProtKB">
        <authorList>
            <consortium name="RefSeq"/>
        </authorList>
    </citation>
    <scope>IDENTIFICATION</scope>
</reference>
<dbReference type="Gene3D" id="1.10.10.2670">
    <property type="entry name" value="E3 ubiquitin-protein ligase"/>
    <property type="match status" value="1"/>
</dbReference>
<dbReference type="InterPro" id="IPR010844">
    <property type="entry name" value="Occludin_ELL"/>
</dbReference>
<dbReference type="GeneID" id="105366120"/>
<evidence type="ECO:0000256" key="1">
    <source>
        <dbReference type="ARBA" id="ARBA00004123"/>
    </source>
</evidence>
<dbReference type="InterPro" id="IPR031176">
    <property type="entry name" value="ELL/occludin"/>
</dbReference>
<evidence type="ECO:0000259" key="9">
    <source>
        <dbReference type="PROSITE" id="PS51980"/>
    </source>
</evidence>
<dbReference type="GO" id="GO:0042795">
    <property type="term" value="P:snRNA transcription by RNA polymerase II"/>
    <property type="evidence" value="ECO:0007669"/>
    <property type="project" value="TreeGrafter"/>
</dbReference>
<comment type="similarity">
    <text evidence="2 6">Belongs to the ELL/occludin family.</text>
</comment>
<evidence type="ECO:0000256" key="5">
    <source>
        <dbReference type="ARBA" id="ARBA00023242"/>
    </source>
</evidence>
<keyword evidence="11 12" id="KW-0648">Protein biosynthesis</keyword>
<keyword evidence="7" id="KW-0175">Coiled coil</keyword>
<keyword evidence="3" id="KW-0805">Transcription regulation</keyword>
<dbReference type="GO" id="GO:0008023">
    <property type="term" value="C:transcription elongation factor complex"/>
    <property type="evidence" value="ECO:0007669"/>
    <property type="project" value="InterPro"/>
</dbReference>
<dbReference type="AlphaFoldDB" id="A0AAJ6YRA2"/>
<dbReference type="InterPro" id="IPR042065">
    <property type="entry name" value="E3_ELL-like"/>
</dbReference>
<comment type="subcellular location">
    <subcellularLocation>
        <location evidence="1">Nucleus</location>
    </subcellularLocation>
</comment>
<dbReference type="Pfam" id="PF07303">
    <property type="entry name" value="Occludin_ELL"/>
    <property type="match status" value="1"/>
</dbReference>
<keyword evidence="5" id="KW-0539">Nucleus</keyword>
<dbReference type="InterPro" id="IPR036390">
    <property type="entry name" value="WH_DNA-bd_sf"/>
</dbReference>
<dbReference type="Proteomes" id="UP000695007">
    <property type="component" value="Unplaced"/>
</dbReference>
<evidence type="ECO:0000256" key="4">
    <source>
        <dbReference type="ARBA" id="ARBA00023163"/>
    </source>
</evidence>
<dbReference type="GO" id="GO:0003746">
    <property type="term" value="F:translation elongation factor activity"/>
    <property type="evidence" value="ECO:0007669"/>
    <property type="project" value="UniProtKB-KW"/>
</dbReference>
<evidence type="ECO:0000313" key="10">
    <source>
        <dbReference type="Proteomes" id="UP000695007"/>
    </source>
</evidence>
<sequence length="757" mass="87073">MAALVAGVQYGLSSHSNFYENKSLIFVKLTDSAQRAIEDYVRNRHKINENPTIQFLGNEGQLSFPSIKSNHGNFTFSLSNNQDIEGPQGGFECVQQIGPKNLESLGTLPCKMRIQANDDVYETTRYRMHVAEENNKNKCTRVIKASEPIGRKVKVKGTLRTIPPPSYSNLSTSSRITESSTIPASINTSSKLTSFKSTFTNLAPMRLQSDVQKKYSEIMRRPLNFLFYRERLIHLLALRPFKRPELYDRINREGIREKEKNIIATVLKQIAFMRDNTYHLHRCVWNDVQEDWPYYTEQEKAMLKRRKPQNLTPPGSSDGGSSGSGQSPNSTHPGSPPSIAAPPLGLLGSKRPGYYQGNDGLPTKRQRISHYRKPESTYSNSLSDNLKPNGLTNISNNWDHKKQLRHQLHNFHHQQQQRNNYTITKSELIPTSDSEEVNSNELEVLSKSNIVSDSLLNNRISYNIHSTLDHNSNHYYYQHQNQERQQQQQQQQQHNINIRKTINSNDEEDNLSVISVEATDEFSSVQVAVRSDKDNKSFRESSQTRYNLTESTYLDKSSNIKISNNPNDSTTRDSFLSFSAPTCTRISPASSENFRNSEFSDYLTCYTTISSSEQRTRYKAEFNAYYKEYRKLHLQVVKISKQFSQLEEELKEKLDNGNTEGYEAIKHQILQEYARTKNVNARFYYLHDKLGHIKKLVSEYDAQTHLSLSMFNNNSQIISTSEVNDNTFHRDVRQTRCVFTRIPSKPFICPSKMSHIS</sequence>
<evidence type="ECO:0000313" key="12">
    <source>
        <dbReference type="RefSeq" id="XP_011502749.1"/>
    </source>
</evidence>
<evidence type="ECO:0000256" key="6">
    <source>
        <dbReference type="PROSITE-ProRule" id="PRU01324"/>
    </source>
</evidence>
<feature type="region of interest" description="Disordered" evidence="8">
    <location>
        <begin position="302"/>
        <end position="388"/>
    </location>
</feature>
<feature type="compositionally biased region" description="Polar residues" evidence="8">
    <location>
        <begin position="376"/>
        <end position="388"/>
    </location>
</feature>
<evidence type="ECO:0000256" key="3">
    <source>
        <dbReference type="ARBA" id="ARBA00023015"/>
    </source>
</evidence>
<dbReference type="SUPFAM" id="SSF144292">
    <property type="entry name" value="occludin/ELL-like"/>
    <property type="match status" value="1"/>
</dbReference>
<dbReference type="KEGG" id="csol:105366120"/>
<dbReference type="RefSeq" id="XP_011502748.1">
    <property type="nucleotide sequence ID" value="XM_011504446.1"/>
</dbReference>
<keyword evidence="10" id="KW-1185">Reference proteome</keyword>